<keyword evidence="2" id="KW-1133">Transmembrane helix</keyword>
<feature type="compositionally biased region" description="Polar residues" evidence="1">
    <location>
        <begin position="508"/>
        <end position="519"/>
    </location>
</feature>
<feature type="region of interest" description="Disordered" evidence="1">
    <location>
        <begin position="2337"/>
        <end position="2430"/>
    </location>
</feature>
<feature type="region of interest" description="Disordered" evidence="1">
    <location>
        <begin position="2698"/>
        <end position="2749"/>
    </location>
</feature>
<sequence>MINDRLSHRHFVIRIIHLRFYPYRPLNHLHPLRHLQKGKSIRAARSTLNMKGINGNGRMRHRSSAPDAPSSDSGVFVAPALRAKRRHSQPPAANARNKAMRYHAFVATIMAAFVLFQIYFLHQLEKYHDQDHEDSSEHIPWDQNVRKATANRKQPARPIGSVVRAAKKPPMPKVQPPPKTTLLPKHVVTIFGPESSGTTFLSTTLGVAVGAWAPEGKWTFIPGNQWKIPGDDHEFTETTRFLLETSLGRRAMSPDGNWEIQHLSLPWGWYCEEDRKTEIVEALVPEECWRYQEDSHVSPKAAEAIWYGKAKRAKKKIDYYKNPDNFENVEKIPIRKAQELKYIDLCKNEVHISQENEGDESEWSCGAKCGTGAFDGFALYPKRFSVNITSHIEWYLSRGVEVTAILSARDRSISTKSKLQDHCKLDIGVEEDKVALDLMTDALERYGKRGSDGDRERALVVSYEGLMGVGKAHLFDLYRKLGINSTYVPTFKDGNSKYVAPIKKKPEQQTPINRYSNLASVGKATKEEDSSGDEDDKQEHKSEENEHMKSNEPPPKPSVYQPPPPKEKLLPKRVIAVFGPESSGTTFLTSVLGVATGAFPEEGRWSQVLAPDPQESTDPSNPRMKWKFEHTIPERATTDDGELEVQHLSLPSGWICQKQPSLNKINVVEAFVPAECMRYETLPDLGLRLAEQIWYNKHAAKPKRPALMTDTVDDFDWEEEQELSKKLEKKYLEQCRNEVNISSLDGSSCGAKCGEGQYDGFTLYPNRYFVNITSHIEWYLARGVDITVVISMRDRSISRAAKHREHCRFDAAANNEDEMALSLINEAINKYGTRGDGDTERVITVSYEAMMEFRESYLFDLYHQLDIDSEYIPDFIDGNVKYVTNATKGELTGKYNRMTGPGRLTSGGQSTPKKRTPPADWKPRPPKKSVLPTKVFTVVGPESSGTTLLSTALGVATGAFYPEGEWYQIYTYGRKSKLAVTPDQLDFSKDAVKKLDFKDSVNRRVNSADGVEIQHLSLPWGWTCDDVTGVEVVEALVPDECFRYKRAPNMDPHFAEGYFWSEHRKEVLRKKAQMKKRQQSISHRLLSESTYFNKEDFVKMAKCRDEAKISENDEEYTCGATCGTGTYDGFALYPQRFSINITSHIEWYLARGVDITVVVSTRDATISYKGKVKSHCPSNKTAEMENDMAFALIEEAIAKYGKHGSMLGPGDKERVIAVNYEALMELREPYLFNLYRELGMNSTYVPTLKDGNVKYAVDSSKTHQGTKITQFKKQPPKPVSLPSLPKYEFLLPRRLITVFSLDTSKFLSTSIAVAAGAFPEGGQWVQRDDQLAYEDTIKRSVRSRDGEVEVQHILLPAALTTCGSETAPIVEALVPAECSVNTHKVDGAVVEPSISDQCKDEVFITEENDSPASKWSCGALCGSGDFDGFAIYPDRYFVNISSHIDWYTARGVDITVVLQTRDSSVSMKTMAEDENACHSRMIAAEEAKIGAKLMKEAYQKYGTSKHTKLNGRRKGAERVIVASYESLMKFKETYLFGIYEQLGIKSKYVSQLKHGNVKYPLAFADENAKFIRTPPDLKKTSAIGRPMPQRSPGNGGSAAAMQRPPLNQRPPDREKPGGGILSRIFGLHRKESVENVKIRPSLPPYLAVNMRKRPTPAAAVPTRWIFIVTVLFCIQNVLTWTTFPGSSSRRHQVQRDILQSVSEEPPRWQPLAKLFRRSADVSSVLMMASEDGGAQSSDDAEDEDAEPDEDAIMEIANALTSSKTSSLDNSDATDVDNYISKASEAWQGVGTSASKLGDSSKLKVNKIKLVGSAARESFLSGGFKSQKIGAQKSTGTESKVGFGFKATTLKGASFPAVNAPINKFNDYSSKVKSDLSNPLKKSLSVGSAATPGGEMKESSCLPSPAISKGAAGPLETKQGNSPFMKFIKTPYSGEKTKLDGGPTSLKSPLKGDTSMSQPPSLDNTAEKSIGVMLSVPLKGDASKGSSQLTKNAGDNSFLSSLKVPKGAVIGETKQFVGSFLKSIKAPDFLGKLKSSDVKGDGNRAGSGEFSKIGTPTGLKSTLKGSVAKQLTTEMPGNESKKLDTPLSATSLEVDVAKQIVGQKTETNSFLSSLEVPKGAAIGEKKQFVGSFLKSINGPGFGEKLKESGDGEIQLAIGSTPSLKGSDSTVKGEADTTNTDSNEKVGSNPATPLKEDAKKETKVGSFLPPPPVSNGAADQSEKKQAGSPFMRFIQTPYSSSKETAVDSSVDSKMSKGLDLGVKSRLKGMTPISKEPNTIGNNKESRGPSLKGELSKGTLPLGQKAVGNAFLSSLKVPKGAAIGEKKQFVGSFLKSVKSPGIVSDSSKISVGASPGAKSVTLSEKSGESDTEDPSLAIANKGVVRNNVDMAIDLDEEDKSRREREDWIAEQNRIVREKQNATPVPGDDKDDAVLDASYDNSIVARSVTLEEKSSESDTEDPSLATENQGVGGNNIATAIDLDEEDKSRKERENWIAEQNRIVQEKQNASPVPTDDEQDAVLDASYYNSIVDLTAPFFASDRSKDASDEASSSVKDVVICEDIDFDAESKAQEEQKLWIEQQNALVEERRLKRLNESNAKEKDDTVSKEKEKSLTAKEEQTQFARTAFVPLKGAVGIEKRSSEDASGAQSVKKFGFDPLKSKLGSAVTPPPMKGLAAKKEGMPFTPPAMKLGAPLKGAVGIESKSSEDASGTEPVKKVGFDPLKSKLGSAVTPPPMKGLAAKKEGMPFTPPAMKLGAPLKGAVGVESKSSEDASGTEPVAGWL</sequence>
<feature type="region of interest" description="Disordered" evidence="1">
    <location>
        <begin position="1874"/>
        <end position="1968"/>
    </location>
</feature>
<dbReference type="Proteomes" id="UP001530400">
    <property type="component" value="Unassembled WGS sequence"/>
</dbReference>
<feature type="region of interest" description="Disordered" evidence="1">
    <location>
        <begin position="894"/>
        <end position="927"/>
    </location>
</feature>
<proteinExistence type="predicted"/>
<gene>
    <name evidence="3" type="ORF">ACHAWO_007889</name>
</gene>
<feature type="region of interest" description="Disordered" evidence="1">
    <location>
        <begin position="2760"/>
        <end position="2779"/>
    </location>
</feature>
<feature type="compositionally biased region" description="Pro residues" evidence="1">
    <location>
        <begin position="552"/>
        <end position="564"/>
    </location>
</feature>
<keyword evidence="2" id="KW-0812">Transmembrane</keyword>
<feature type="region of interest" description="Disordered" evidence="1">
    <location>
        <begin position="2032"/>
        <end position="2056"/>
    </location>
</feature>
<feature type="compositionally biased region" description="Basic and acidic residues" evidence="1">
    <location>
        <begin position="537"/>
        <end position="550"/>
    </location>
</feature>
<feature type="region of interest" description="Disordered" evidence="1">
    <location>
        <begin position="2444"/>
        <end position="2488"/>
    </location>
</feature>
<feature type="region of interest" description="Disordered" evidence="1">
    <location>
        <begin position="502"/>
        <end position="567"/>
    </location>
</feature>
<feature type="region of interest" description="Disordered" evidence="1">
    <location>
        <begin position="2138"/>
        <end position="2294"/>
    </location>
</feature>
<feature type="compositionally biased region" description="Polar residues" evidence="1">
    <location>
        <begin position="1953"/>
        <end position="1963"/>
    </location>
</feature>
<comment type="caution">
    <text evidence="3">The sequence shown here is derived from an EMBL/GenBank/DDBJ whole genome shotgun (WGS) entry which is preliminary data.</text>
</comment>
<evidence type="ECO:0000256" key="1">
    <source>
        <dbReference type="SAM" id="MobiDB-lite"/>
    </source>
</evidence>
<feature type="compositionally biased region" description="Polar residues" evidence="1">
    <location>
        <begin position="2156"/>
        <end position="2189"/>
    </location>
</feature>
<evidence type="ECO:0000313" key="4">
    <source>
        <dbReference type="Proteomes" id="UP001530400"/>
    </source>
</evidence>
<accession>A0ABD3NH23</accession>
<keyword evidence="4" id="KW-1185">Reference proteome</keyword>
<reference evidence="3 4" key="1">
    <citation type="submission" date="2024-10" db="EMBL/GenBank/DDBJ databases">
        <title>Updated reference genomes for cyclostephanoid diatoms.</title>
        <authorList>
            <person name="Roberts W.R."/>
            <person name="Alverson A.J."/>
        </authorList>
    </citation>
    <scope>NUCLEOTIDE SEQUENCE [LARGE SCALE GENOMIC DNA]</scope>
    <source>
        <strain evidence="3 4">AJA010-31</strain>
    </source>
</reference>
<feature type="region of interest" description="Disordered" evidence="1">
    <location>
        <begin position="52"/>
        <end position="74"/>
    </location>
</feature>
<evidence type="ECO:0000313" key="3">
    <source>
        <dbReference type="EMBL" id="KAL3775217.1"/>
    </source>
</evidence>
<feature type="region of interest" description="Disordered" evidence="1">
    <location>
        <begin position="1576"/>
        <end position="1618"/>
    </location>
</feature>
<dbReference type="EMBL" id="JALLPJ020001163">
    <property type="protein sequence ID" value="KAL3775217.1"/>
    <property type="molecule type" value="Genomic_DNA"/>
</dbReference>
<feature type="compositionally biased region" description="Basic and acidic residues" evidence="1">
    <location>
        <begin position="2395"/>
        <end position="2416"/>
    </location>
</feature>
<feature type="compositionally biased region" description="Basic and acidic residues" evidence="1">
    <location>
        <begin position="2192"/>
        <end position="2201"/>
    </location>
</feature>
<feature type="region of interest" description="Disordered" evidence="1">
    <location>
        <begin position="2655"/>
        <end position="2685"/>
    </location>
</feature>
<feature type="compositionally biased region" description="Polar residues" evidence="1">
    <location>
        <begin position="2234"/>
        <end position="2250"/>
    </location>
</feature>
<keyword evidence="2" id="KW-0472">Membrane</keyword>
<feature type="transmembrane region" description="Helical" evidence="2">
    <location>
        <begin position="102"/>
        <end position="121"/>
    </location>
</feature>
<organism evidence="3 4">
    <name type="scientific">Cyclotella atomus</name>
    <dbReference type="NCBI Taxonomy" id="382360"/>
    <lineage>
        <taxon>Eukaryota</taxon>
        <taxon>Sar</taxon>
        <taxon>Stramenopiles</taxon>
        <taxon>Ochrophyta</taxon>
        <taxon>Bacillariophyta</taxon>
        <taxon>Coscinodiscophyceae</taxon>
        <taxon>Thalassiosirophycidae</taxon>
        <taxon>Stephanodiscales</taxon>
        <taxon>Stephanodiscaceae</taxon>
        <taxon>Cyclotella</taxon>
    </lineage>
</organism>
<feature type="region of interest" description="Disordered" evidence="1">
    <location>
        <begin position="2589"/>
        <end position="2614"/>
    </location>
</feature>
<protein>
    <submittedName>
        <fullName evidence="3">Uncharacterized protein</fullName>
    </submittedName>
</protein>
<evidence type="ECO:0000256" key="2">
    <source>
        <dbReference type="SAM" id="Phobius"/>
    </source>
</evidence>
<name>A0ABD3NH23_9STRA</name>